<comment type="caution">
    <text evidence="2">The sequence shown here is derived from an EMBL/GenBank/DDBJ whole genome shotgun (WGS) entry which is preliminary data.</text>
</comment>
<reference evidence="2 3" key="1">
    <citation type="journal article" date="2021" name="Commun. Biol.">
        <title>The genome of Shorea leprosula (Dipterocarpaceae) highlights the ecological relevance of drought in aseasonal tropical rainforests.</title>
        <authorList>
            <person name="Ng K.K.S."/>
            <person name="Kobayashi M.J."/>
            <person name="Fawcett J.A."/>
            <person name="Hatakeyama M."/>
            <person name="Paape T."/>
            <person name="Ng C.H."/>
            <person name="Ang C.C."/>
            <person name="Tnah L.H."/>
            <person name="Lee C.T."/>
            <person name="Nishiyama T."/>
            <person name="Sese J."/>
            <person name="O'Brien M.J."/>
            <person name="Copetti D."/>
            <person name="Mohd Noor M.I."/>
            <person name="Ong R.C."/>
            <person name="Putra M."/>
            <person name="Sireger I.Z."/>
            <person name="Indrioko S."/>
            <person name="Kosugi Y."/>
            <person name="Izuno A."/>
            <person name="Isagi Y."/>
            <person name="Lee S.L."/>
            <person name="Shimizu K.K."/>
        </authorList>
    </citation>
    <scope>NUCLEOTIDE SEQUENCE [LARGE SCALE GENOMIC DNA]</scope>
    <source>
        <strain evidence="2">214</strain>
    </source>
</reference>
<name>A0AAV5KGX5_9ROSI</name>
<feature type="region of interest" description="Disordered" evidence="1">
    <location>
        <begin position="576"/>
        <end position="655"/>
    </location>
</feature>
<feature type="compositionally biased region" description="Polar residues" evidence="1">
    <location>
        <begin position="696"/>
        <end position="706"/>
    </location>
</feature>
<feature type="region of interest" description="Disordered" evidence="1">
    <location>
        <begin position="695"/>
        <end position="733"/>
    </location>
</feature>
<feature type="compositionally biased region" description="Polar residues" evidence="1">
    <location>
        <begin position="588"/>
        <end position="639"/>
    </location>
</feature>
<sequence length="733" mass="81997">MEEPRIDAGEAIGDDFYEKIEAPKFVDLTAPDRYRTEDDDRFWFCLRVGCDQKHEEEMDSEAIYKNFVLRVMAARSPNVRFQKVLCRREASTKMKCPQTVPAKPSKSRLSRLAMISSISRTVADAKTKDRPLPKQGSTPNVKAKQPSVLAKALTTPRNKKRLSNPGTFRSVRNTKATTIEVPKNRVVAKALVFHSPKKIVKLKKSVELGTSLRKLCTGMKKLEITNGKKDTLNCNKTLPLDASKRKIRGREVKSRVYDSLHSQSHKCQEAKHYKHLKMRNKEKDSQFPKDPASNQEPESNSDQLEIKEKSRDGSADVCSTSGASKFCEGNKNEEQMSTRETVEPQMNENEVKLLSDTLRGDMTSLSNSEERNTCQGDVAKFQSLNGEDNDNEIIEGSSREDKTKTISKDKEIPEAMKSDHKENENDLASHIINSKAMDIDDKENASAFEENRKSNLTSSTSIKRNVVGKNETSRCTPKVSKEMSKASKESSICFVKNTQGMKYRKPKPTNPKPFRLRTDERGTLKEANLEKKHVLAPLREITTFTGSSGGNSQKKHQNAVQINEIENANCAYESTNDEPSIITPKNPPQISCPRSSKGTLGRKFSSNLLRGTISTQQKTKLVSSQLENGQNKTAQNSDANSKRNKSQGIASSRRKMVSLMKPGQLGTIKETSPTILRPKEASTLVEDGSFLMTKAPASNASGQSPQGRRRATIPKDPNFHSIHFPKSCRRRVT</sequence>
<feature type="compositionally biased region" description="Basic and acidic residues" evidence="1">
    <location>
        <begin position="328"/>
        <end position="342"/>
    </location>
</feature>
<dbReference type="Proteomes" id="UP001054252">
    <property type="component" value="Unassembled WGS sequence"/>
</dbReference>
<evidence type="ECO:0000256" key="1">
    <source>
        <dbReference type="SAM" id="MobiDB-lite"/>
    </source>
</evidence>
<dbReference type="EMBL" id="BPVZ01000064">
    <property type="protein sequence ID" value="GKV23794.1"/>
    <property type="molecule type" value="Genomic_DNA"/>
</dbReference>
<proteinExistence type="predicted"/>
<organism evidence="2 3">
    <name type="scientific">Rubroshorea leprosula</name>
    <dbReference type="NCBI Taxonomy" id="152421"/>
    <lineage>
        <taxon>Eukaryota</taxon>
        <taxon>Viridiplantae</taxon>
        <taxon>Streptophyta</taxon>
        <taxon>Embryophyta</taxon>
        <taxon>Tracheophyta</taxon>
        <taxon>Spermatophyta</taxon>
        <taxon>Magnoliopsida</taxon>
        <taxon>eudicotyledons</taxon>
        <taxon>Gunneridae</taxon>
        <taxon>Pentapetalae</taxon>
        <taxon>rosids</taxon>
        <taxon>malvids</taxon>
        <taxon>Malvales</taxon>
        <taxon>Dipterocarpaceae</taxon>
        <taxon>Rubroshorea</taxon>
    </lineage>
</organism>
<evidence type="ECO:0000313" key="3">
    <source>
        <dbReference type="Proteomes" id="UP001054252"/>
    </source>
</evidence>
<feature type="compositionally biased region" description="Polar residues" evidence="1">
    <location>
        <begin position="292"/>
        <end position="303"/>
    </location>
</feature>
<dbReference type="AlphaFoldDB" id="A0AAV5KGX5"/>
<feature type="compositionally biased region" description="Basic and acidic residues" evidence="1">
    <location>
        <begin position="397"/>
        <end position="411"/>
    </location>
</feature>
<feature type="compositionally biased region" description="Basic and acidic residues" evidence="1">
    <location>
        <begin position="123"/>
        <end position="132"/>
    </location>
</feature>
<gene>
    <name evidence="2" type="ORF">SLEP1_g33489</name>
</gene>
<accession>A0AAV5KGX5</accession>
<feature type="region of interest" description="Disordered" evidence="1">
    <location>
        <begin position="123"/>
        <end position="145"/>
    </location>
</feature>
<feature type="region of interest" description="Disordered" evidence="1">
    <location>
        <begin position="280"/>
        <end position="348"/>
    </location>
</feature>
<feature type="compositionally biased region" description="Basic and acidic residues" evidence="1">
    <location>
        <begin position="304"/>
        <end position="314"/>
    </location>
</feature>
<keyword evidence="3" id="KW-1185">Reference proteome</keyword>
<protein>
    <submittedName>
        <fullName evidence="2">Uncharacterized protein</fullName>
    </submittedName>
</protein>
<dbReference type="PANTHER" id="PTHR37241:SF1">
    <property type="entry name" value="NEUROFILAMENT HEAVY PROTEIN"/>
    <property type="match status" value="1"/>
</dbReference>
<dbReference type="PANTHER" id="PTHR37241">
    <property type="entry name" value="NEUROFILAMENT HEAVY PROTEIN"/>
    <property type="match status" value="1"/>
</dbReference>
<feature type="region of interest" description="Disordered" evidence="1">
    <location>
        <begin position="383"/>
        <end position="411"/>
    </location>
</feature>
<evidence type="ECO:0000313" key="2">
    <source>
        <dbReference type="EMBL" id="GKV23794.1"/>
    </source>
</evidence>